<dbReference type="Gene3D" id="3.80.10.10">
    <property type="entry name" value="Ribonuclease Inhibitor"/>
    <property type="match status" value="2"/>
</dbReference>
<evidence type="ECO:0000313" key="3">
    <source>
        <dbReference type="EMBL" id="KAK7473801.1"/>
    </source>
</evidence>
<dbReference type="InterPro" id="IPR011992">
    <property type="entry name" value="EF-hand-dom_pair"/>
</dbReference>
<dbReference type="InterPro" id="IPR052394">
    <property type="entry name" value="LRR-containing"/>
</dbReference>
<dbReference type="SMART" id="SM00368">
    <property type="entry name" value="LRR_RI"/>
    <property type="match status" value="6"/>
</dbReference>
<reference evidence="3 4" key="1">
    <citation type="journal article" date="2023" name="Sci. Data">
        <title>Genome assembly of the Korean intertidal mud-creeper Batillaria attramentaria.</title>
        <authorList>
            <person name="Patra A.K."/>
            <person name="Ho P.T."/>
            <person name="Jun S."/>
            <person name="Lee S.J."/>
            <person name="Kim Y."/>
            <person name="Won Y.J."/>
        </authorList>
    </citation>
    <scope>NUCLEOTIDE SEQUENCE [LARGE SCALE GENOMIC DNA]</scope>
    <source>
        <strain evidence="3">Wonlab-2016</strain>
    </source>
</reference>
<feature type="region of interest" description="Disordered" evidence="1">
    <location>
        <begin position="1"/>
        <end position="61"/>
    </location>
</feature>
<dbReference type="InterPro" id="IPR001611">
    <property type="entry name" value="Leu-rich_rpt"/>
</dbReference>
<gene>
    <name evidence="3" type="ORF">BaRGS_00034969</name>
</gene>
<accession>A0ABD0JFW3</accession>
<evidence type="ECO:0000313" key="4">
    <source>
        <dbReference type="Proteomes" id="UP001519460"/>
    </source>
</evidence>
<organism evidence="3 4">
    <name type="scientific">Batillaria attramentaria</name>
    <dbReference type="NCBI Taxonomy" id="370345"/>
    <lineage>
        <taxon>Eukaryota</taxon>
        <taxon>Metazoa</taxon>
        <taxon>Spiralia</taxon>
        <taxon>Lophotrochozoa</taxon>
        <taxon>Mollusca</taxon>
        <taxon>Gastropoda</taxon>
        <taxon>Caenogastropoda</taxon>
        <taxon>Sorbeoconcha</taxon>
        <taxon>Cerithioidea</taxon>
        <taxon>Batillariidae</taxon>
        <taxon>Batillaria</taxon>
    </lineage>
</organism>
<name>A0ABD0JFW3_9CAEN</name>
<evidence type="ECO:0000259" key="2">
    <source>
        <dbReference type="PROSITE" id="PS50222"/>
    </source>
</evidence>
<proteinExistence type="predicted"/>
<dbReference type="PANTHER" id="PTHR24114">
    <property type="entry name" value="LEUCINE RICH REPEAT FAMILY PROTEIN"/>
    <property type="match status" value="1"/>
</dbReference>
<feature type="domain" description="EF-hand" evidence="2">
    <location>
        <begin position="378"/>
        <end position="413"/>
    </location>
</feature>
<comment type="caution">
    <text evidence="3">The sequence shown here is derived from an EMBL/GenBank/DDBJ whole genome shotgun (WGS) entry which is preliminary data.</text>
</comment>
<dbReference type="InterPro" id="IPR002048">
    <property type="entry name" value="EF_hand_dom"/>
</dbReference>
<dbReference type="Pfam" id="PF13516">
    <property type="entry name" value="LRR_6"/>
    <property type="match status" value="5"/>
</dbReference>
<sequence>MDQDWVGADVKGNSPVKRHPSFDTWISGSPHDSDEYDTDLEEKEAKLGQKQKSPPKSDGTGAVQYEALCRKHGFIPISYLRRHLGKRNIRMRHHYLGGRAARPLAAAFRHNTITETLDLSDNYLESTGANLSNNFIESYGCKAMADMLDSNTTLKSLSLAGNRLMDRDAYYFIEPLKNNLSLVCLDLSNNDFGEMGGLHLGAAVGGNDSISELDLSWNAIRGRGAVAFANALKVNTFLEVLDLAWNGFGGDGTIALGQALMVNTYIRVLDLTNNRIDKPTAIKFGNSLKKNYGLETLILNLNPLGDQGIESILKAADVHPSLKFLSVEEMGINPENLHHIMQLQHERGMIILHGGSGGYQRNTSLQSVLRLLKQFAREHMADVETAFQGQDKERSGILTAEETKMCLRSAGLRLTGRQLDLLIEEIDFSHSGHIRYREILSGKLFAEYHKRRPSRGFNLQDEPMIVQNLTSEESDTGA</sequence>
<evidence type="ECO:0000256" key="1">
    <source>
        <dbReference type="SAM" id="MobiDB-lite"/>
    </source>
</evidence>
<dbReference type="AlphaFoldDB" id="A0ABD0JFW3"/>
<dbReference type="EMBL" id="JACVVK020000457">
    <property type="protein sequence ID" value="KAK7473801.1"/>
    <property type="molecule type" value="Genomic_DNA"/>
</dbReference>
<keyword evidence="4" id="KW-1185">Reference proteome</keyword>
<dbReference type="PANTHER" id="PTHR24114:SF2">
    <property type="entry name" value="F-BOX DOMAIN-CONTAINING PROTEIN-RELATED"/>
    <property type="match status" value="1"/>
</dbReference>
<dbReference type="Gene3D" id="1.10.238.10">
    <property type="entry name" value="EF-hand"/>
    <property type="match status" value="1"/>
</dbReference>
<dbReference type="PROSITE" id="PS50222">
    <property type="entry name" value="EF_HAND_2"/>
    <property type="match status" value="1"/>
</dbReference>
<dbReference type="SUPFAM" id="SSF52047">
    <property type="entry name" value="RNI-like"/>
    <property type="match status" value="1"/>
</dbReference>
<dbReference type="Proteomes" id="UP001519460">
    <property type="component" value="Unassembled WGS sequence"/>
</dbReference>
<dbReference type="InterPro" id="IPR032675">
    <property type="entry name" value="LRR_dom_sf"/>
</dbReference>
<protein>
    <recommendedName>
        <fullName evidence="2">EF-hand domain-containing protein</fullName>
    </recommendedName>
</protein>
<dbReference type="SUPFAM" id="SSF47473">
    <property type="entry name" value="EF-hand"/>
    <property type="match status" value="1"/>
</dbReference>